<comment type="function">
    <text evidence="1">Functions as an electron carrier between membrane-bound cytochrome b6-f and photosystem I in oxygenic photosynthesis.</text>
</comment>
<dbReference type="PROSITE" id="PS50076">
    <property type="entry name" value="DNAJ_2"/>
    <property type="match status" value="1"/>
</dbReference>
<evidence type="ECO:0000256" key="9">
    <source>
        <dbReference type="ARBA" id="ARBA00031247"/>
    </source>
</evidence>
<dbReference type="Gene3D" id="1.10.760.10">
    <property type="entry name" value="Cytochrome c-like domain"/>
    <property type="match status" value="1"/>
</dbReference>
<feature type="region of interest" description="Disordered" evidence="14">
    <location>
        <begin position="789"/>
        <end position="812"/>
    </location>
</feature>
<dbReference type="InterPro" id="IPR052423">
    <property type="entry name" value="EMIR"/>
</dbReference>
<dbReference type="Gene3D" id="1.10.287.110">
    <property type="entry name" value="DnaJ domain"/>
    <property type="match status" value="1"/>
</dbReference>
<dbReference type="InterPro" id="IPR008168">
    <property type="entry name" value="Cyt_C_IC"/>
</dbReference>
<reference evidence="19" key="2">
    <citation type="submission" date="2024-04" db="EMBL/GenBank/DDBJ databases">
        <authorList>
            <person name="Chen Y."/>
            <person name="Shah S."/>
            <person name="Dougan E. K."/>
            <person name="Thang M."/>
            <person name="Chan C."/>
        </authorList>
    </citation>
    <scope>NUCLEOTIDE SEQUENCE [LARGE SCALE GENOMIC DNA]</scope>
</reference>
<evidence type="ECO:0000256" key="11">
    <source>
        <dbReference type="PROSITE-ProRule" id="PRU00023"/>
    </source>
</evidence>
<dbReference type="PROSITE" id="PS50088">
    <property type="entry name" value="ANK_REPEAT"/>
    <property type="match status" value="1"/>
</dbReference>
<keyword evidence="6" id="KW-0249">Electron transport</keyword>
<dbReference type="InterPro" id="IPR018253">
    <property type="entry name" value="DnaJ_domain_CS"/>
</dbReference>
<dbReference type="SUPFAM" id="SSF48403">
    <property type="entry name" value="Ankyrin repeat"/>
    <property type="match status" value="1"/>
</dbReference>
<feature type="domain" description="Cytochrome c" evidence="17">
    <location>
        <begin position="849"/>
        <end position="934"/>
    </location>
</feature>
<dbReference type="SUPFAM" id="SSF46565">
    <property type="entry name" value="Chaperone J-domain"/>
    <property type="match status" value="1"/>
</dbReference>
<dbReference type="InterPro" id="IPR036909">
    <property type="entry name" value="Cyt_c-like_dom_sf"/>
</dbReference>
<accession>A0A9P1BXM2</accession>
<dbReference type="InterPro" id="IPR002110">
    <property type="entry name" value="Ankyrin_rpt"/>
</dbReference>
<dbReference type="PROSITE" id="PS00028">
    <property type="entry name" value="ZINC_FINGER_C2H2_1"/>
    <property type="match status" value="1"/>
</dbReference>
<feature type="domain" description="J" evidence="15">
    <location>
        <begin position="1127"/>
        <end position="1191"/>
    </location>
</feature>
<name>A0A9P1BXM2_9DINO</name>
<dbReference type="PANTHER" id="PTHR44094">
    <property type="entry name" value="DNAJ HEAT SHOCK N-TERMINAL DOMAIN-CONTAINING PROTEIN"/>
    <property type="match status" value="1"/>
</dbReference>
<keyword evidence="3" id="KW-0813">Transport</keyword>
<evidence type="ECO:0000259" key="15">
    <source>
        <dbReference type="PROSITE" id="PS50076"/>
    </source>
</evidence>
<evidence type="ECO:0000259" key="16">
    <source>
        <dbReference type="PROSITE" id="PS50157"/>
    </source>
</evidence>
<dbReference type="Pfam" id="PF12796">
    <property type="entry name" value="Ank_2"/>
    <property type="match status" value="2"/>
</dbReference>
<protein>
    <recommendedName>
        <fullName evidence="10">Cytochrome c-553</fullName>
    </recommendedName>
    <alternativeName>
        <fullName evidence="9">Cytochrome c553</fullName>
    </alternativeName>
    <alternativeName>
        <fullName evidence="8">Soluble cytochrome f</fullName>
    </alternativeName>
</protein>
<gene>
    <name evidence="18" type="ORF">C1SCF055_LOCUS8070</name>
</gene>
<evidence type="ECO:0000313" key="20">
    <source>
        <dbReference type="Proteomes" id="UP001152797"/>
    </source>
</evidence>
<feature type="repeat" description="ANK" evidence="11">
    <location>
        <begin position="436"/>
        <end position="460"/>
    </location>
</feature>
<keyword evidence="12" id="KW-0862">Zinc</keyword>
<evidence type="ECO:0000256" key="14">
    <source>
        <dbReference type="SAM" id="MobiDB-lite"/>
    </source>
</evidence>
<dbReference type="PRINTS" id="PR00625">
    <property type="entry name" value="JDOMAIN"/>
</dbReference>
<proteinExistence type="predicted"/>
<evidence type="ECO:0000256" key="7">
    <source>
        <dbReference type="ARBA" id="ARBA00023004"/>
    </source>
</evidence>
<dbReference type="InterPro" id="IPR001623">
    <property type="entry name" value="DnaJ_domain"/>
</dbReference>
<dbReference type="Pfam" id="PF00226">
    <property type="entry name" value="DnaJ"/>
    <property type="match status" value="1"/>
</dbReference>
<dbReference type="GO" id="GO:0009055">
    <property type="term" value="F:electron transfer activity"/>
    <property type="evidence" value="ECO:0007669"/>
    <property type="project" value="InterPro"/>
</dbReference>
<evidence type="ECO:0000256" key="8">
    <source>
        <dbReference type="ARBA" id="ARBA00030448"/>
    </source>
</evidence>
<evidence type="ECO:0000313" key="19">
    <source>
        <dbReference type="EMBL" id="CAL1133543.1"/>
    </source>
</evidence>
<keyword evidence="5 13" id="KW-0479">Metal-binding</keyword>
<dbReference type="SUPFAM" id="SSF46626">
    <property type="entry name" value="Cytochrome c"/>
    <property type="match status" value="1"/>
</dbReference>
<keyword evidence="12" id="KW-0863">Zinc-finger</keyword>
<dbReference type="GO" id="GO:0009543">
    <property type="term" value="C:chloroplast thylakoid lumen"/>
    <property type="evidence" value="ECO:0007669"/>
    <property type="project" value="UniProtKB-SubCell"/>
</dbReference>
<evidence type="ECO:0000256" key="1">
    <source>
        <dbReference type="ARBA" id="ARBA00002347"/>
    </source>
</evidence>
<evidence type="ECO:0000256" key="10">
    <source>
        <dbReference type="ARBA" id="ARBA00033211"/>
    </source>
</evidence>
<feature type="compositionally biased region" description="Low complexity" evidence="14">
    <location>
        <begin position="795"/>
        <end position="808"/>
    </location>
</feature>
<reference evidence="18" key="1">
    <citation type="submission" date="2022-10" db="EMBL/GenBank/DDBJ databases">
        <authorList>
            <person name="Chen Y."/>
            <person name="Dougan E. K."/>
            <person name="Chan C."/>
            <person name="Rhodes N."/>
            <person name="Thang M."/>
        </authorList>
    </citation>
    <scope>NUCLEOTIDE SEQUENCE</scope>
</reference>
<comment type="caution">
    <text evidence="18">The sequence shown here is derived from an EMBL/GenBank/DDBJ whole genome shotgun (WGS) entry which is preliminary data.</text>
</comment>
<dbReference type="PRINTS" id="PR00605">
    <property type="entry name" value="CYTCHROMECIC"/>
</dbReference>
<dbReference type="InterPro" id="IPR036869">
    <property type="entry name" value="J_dom_sf"/>
</dbReference>
<dbReference type="EMBL" id="CAMXCT030000541">
    <property type="protein sequence ID" value="CAL4767480.1"/>
    <property type="molecule type" value="Genomic_DNA"/>
</dbReference>
<evidence type="ECO:0000256" key="6">
    <source>
        <dbReference type="ARBA" id="ARBA00022982"/>
    </source>
</evidence>
<organism evidence="18">
    <name type="scientific">Cladocopium goreaui</name>
    <dbReference type="NCBI Taxonomy" id="2562237"/>
    <lineage>
        <taxon>Eukaryota</taxon>
        <taxon>Sar</taxon>
        <taxon>Alveolata</taxon>
        <taxon>Dinophyceae</taxon>
        <taxon>Suessiales</taxon>
        <taxon>Symbiodiniaceae</taxon>
        <taxon>Cladocopium</taxon>
    </lineage>
</organism>
<dbReference type="SMART" id="SM00248">
    <property type="entry name" value="ANK"/>
    <property type="match status" value="6"/>
</dbReference>
<dbReference type="PANTHER" id="PTHR44094:SF8">
    <property type="entry name" value="DNAJ HEAT SHOCK N-TERMINAL DOMAIN-CONTAINING PROTEIN-RELATED"/>
    <property type="match status" value="1"/>
</dbReference>
<dbReference type="PROSITE" id="PS50157">
    <property type="entry name" value="ZINC_FINGER_C2H2_2"/>
    <property type="match status" value="1"/>
</dbReference>
<evidence type="ECO:0000256" key="2">
    <source>
        <dbReference type="ARBA" id="ARBA00004456"/>
    </source>
</evidence>
<dbReference type="GO" id="GO:0008270">
    <property type="term" value="F:zinc ion binding"/>
    <property type="evidence" value="ECO:0007669"/>
    <property type="project" value="UniProtKB-KW"/>
</dbReference>
<sequence>MLLSTADVAWLNWEPEIQAASRQARPKNLARSLARYRPTQQIPSKHVPWLEQHCEKWDTVLLKLKAWLAESCHQVLSQTSQTSNAILLAACQQVLPLEQARLVLEPGEGAVRCKGRDFQCRAPRTIFHRMRSHGEALSYVCPCPALGGLPKTWSFQSPEALAIAILEHLEAHDSLADVRATAMGEIAILTKEHLAWRRSQGQLHCKDCGHFFAGQRGLQDHQRQKHNKGVEAALDAVDLSRLALVPYRPATFPSLAPALAAPALAEKPKKTLDPGLCAARDGNLQQLRTLVAEGWSLATRDQHGSNALLWAAGGGHLELCRFLVASNVDPHGHQKDHRNALHWAARNGHIETCRWLVTAKIDPNKPTLDGTTPLHWAVWQSHKAVCDFLIHEAKADLHAKNRYGCNASQWAALAGSVAMCTYLQHQGLDLKVLNFNGHSALHKAAVKGQRLVCEWLLDEGGLGDQQMQPDADGNTPAIMARCGGHLELSRWLQQQTSNGEEKVSDASLVLRPRFGGDWTLAGSALRVLHDPNAPHLSPYLVNESVDCLERSSAFPECSAVGRELAEGQVTRLCLDFTAEVDEGVFAQLGLVRLHPDDSETSTVSLLPTPAATEAPAPGEQRRCGRLTVFTPVVSSVFFTAAGDIFGSSKIEVVEPGVNGRCVCHRADDWWSGAPSWFLGGDRRRLRLFMEVDLGKRPSVSFRLETFHQAPIVVTLPQLDDTPSTPWLPCVSITQGQTVRIVELQLVSDGLLRILLVAVTWSMGRWEYTKVAYQGHAFVAVQEESTVPVLRRPELGRTPGRTSGTGSPSQAEPKFAVTGASNGLCSVAGVAGVALGLFFALTTRLPALAADIENGQGIFLANCRILSCAACHAGGNNAVQPDKKLKKDALETYGMYDVERIKYQVTNGKNAMPAFGERLGPDDIEVGAIFYPNFYRWFNRVQLISTKKQVSDHFQRPAMSTAVALAQGAGAAGAAREATTEEVLRDAEDAFPVIFSVHPPRDVLGGLWSGIKCVLSGVLFGLVGVIAQPVEGAREGGVVGCFKGAGTGLLVGLFFSITGLCTGVFQAVRGLAATPKAICMAAQGWKWNSENGTWTEPKVYSLPEEAAEFLDDDEEQDFQPRSKVVDTYYYDQLGVECAASAKEIRRAYFQKSRQCHPDKTSDNDAKERFQAISEAYQVLSDPKRRQDYDSRGRCQEGFIDAKVFFSVLLGADALAPYIGRLRITEMFGTDFCDSAPEEEQQLNQTRRQVKLAVGLAQRLDKIRVDNDGRFIKEAKKEARGILESDPSLGRFIAEIAWVYTNRAEWYLASLTSALGSWSMGAVSSKAHGRGREASQKAHTAKLAVKSFMQLRRIVKEADDSEKAASSDAVAQNPSVKSVHEELPEYISTALPTFMETFWSLSSHDITGTLDKVIERVLKDASISAESRCERARALRELGHALQETAKASAAEAADGRECQRFEKAFMASVARD</sequence>
<dbReference type="EMBL" id="CAMXCT020000541">
    <property type="protein sequence ID" value="CAL1133543.1"/>
    <property type="molecule type" value="Genomic_DNA"/>
</dbReference>
<dbReference type="InterPro" id="IPR009056">
    <property type="entry name" value="Cyt_c-like_dom"/>
</dbReference>
<dbReference type="Proteomes" id="UP001152797">
    <property type="component" value="Unassembled WGS sequence"/>
</dbReference>
<dbReference type="InterPro" id="IPR026894">
    <property type="entry name" value="DnaJ_X"/>
</dbReference>
<evidence type="ECO:0000256" key="3">
    <source>
        <dbReference type="ARBA" id="ARBA00022448"/>
    </source>
</evidence>
<dbReference type="Pfam" id="PF14308">
    <property type="entry name" value="DnaJ-X"/>
    <property type="match status" value="1"/>
</dbReference>
<dbReference type="SMART" id="SM00271">
    <property type="entry name" value="DnaJ"/>
    <property type="match status" value="1"/>
</dbReference>
<dbReference type="InterPro" id="IPR036770">
    <property type="entry name" value="Ankyrin_rpt-contain_sf"/>
</dbReference>
<dbReference type="OrthoDB" id="10250354at2759"/>
<dbReference type="PROSITE" id="PS51007">
    <property type="entry name" value="CYTC"/>
    <property type="match status" value="1"/>
</dbReference>
<evidence type="ECO:0000256" key="12">
    <source>
        <dbReference type="PROSITE-ProRule" id="PRU00042"/>
    </source>
</evidence>
<dbReference type="PROSITE" id="PS50297">
    <property type="entry name" value="ANK_REP_REGION"/>
    <property type="match status" value="1"/>
</dbReference>
<keyword evidence="7 13" id="KW-0408">Iron</keyword>
<dbReference type="Pfam" id="PF00023">
    <property type="entry name" value="Ank"/>
    <property type="match status" value="1"/>
</dbReference>
<dbReference type="CDD" id="cd06257">
    <property type="entry name" value="DnaJ"/>
    <property type="match status" value="1"/>
</dbReference>
<evidence type="ECO:0000259" key="17">
    <source>
        <dbReference type="PROSITE" id="PS51007"/>
    </source>
</evidence>
<keyword evidence="11" id="KW-0040">ANK repeat</keyword>
<evidence type="ECO:0000256" key="13">
    <source>
        <dbReference type="PROSITE-ProRule" id="PRU00433"/>
    </source>
</evidence>
<dbReference type="GO" id="GO:0020037">
    <property type="term" value="F:heme binding"/>
    <property type="evidence" value="ECO:0007669"/>
    <property type="project" value="InterPro"/>
</dbReference>
<dbReference type="Pfam" id="PF13442">
    <property type="entry name" value="Cytochrome_CBB3"/>
    <property type="match status" value="1"/>
</dbReference>
<evidence type="ECO:0000313" key="18">
    <source>
        <dbReference type="EMBL" id="CAI3980168.1"/>
    </source>
</evidence>
<dbReference type="InterPro" id="IPR013087">
    <property type="entry name" value="Znf_C2H2_type"/>
</dbReference>
<keyword evidence="4 13" id="KW-0349">Heme</keyword>
<evidence type="ECO:0000256" key="5">
    <source>
        <dbReference type="ARBA" id="ARBA00022723"/>
    </source>
</evidence>
<comment type="subcellular location">
    <subcellularLocation>
        <location evidence="2">Plastid</location>
        <location evidence="2">Chloroplast thylakoid lumen</location>
    </subcellularLocation>
</comment>
<feature type="domain" description="C2H2-type" evidence="16">
    <location>
        <begin position="203"/>
        <end position="231"/>
    </location>
</feature>
<dbReference type="Gene3D" id="1.25.40.20">
    <property type="entry name" value="Ankyrin repeat-containing domain"/>
    <property type="match status" value="2"/>
</dbReference>
<dbReference type="GO" id="GO:0005506">
    <property type="term" value="F:iron ion binding"/>
    <property type="evidence" value="ECO:0007669"/>
    <property type="project" value="InterPro"/>
</dbReference>
<dbReference type="PROSITE" id="PS00636">
    <property type="entry name" value="DNAJ_1"/>
    <property type="match status" value="1"/>
</dbReference>
<evidence type="ECO:0000256" key="4">
    <source>
        <dbReference type="ARBA" id="ARBA00022617"/>
    </source>
</evidence>
<keyword evidence="20" id="KW-1185">Reference proteome</keyword>
<dbReference type="EMBL" id="CAMXCT010000541">
    <property type="protein sequence ID" value="CAI3980168.1"/>
    <property type="molecule type" value="Genomic_DNA"/>
</dbReference>